<name>A0A6A5U060_9PLEO</name>
<evidence type="ECO:0008006" key="3">
    <source>
        <dbReference type="Google" id="ProtNLM"/>
    </source>
</evidence>
<evidence type="ECO:0000313" key="1">
    <source>
        <dbReference type="EMBL" id="KAF1958281.1"/>
    </source>
</evidence>
<dbReference type="SUPFAM" id="SSF54427">
    <property type="entry name" value="NTF2-like"/>
    <property type="match status" value="1"/>
</dbReference>
<dbReference type="PANTHER" id="PTHR39401">
    <property type="entry name" value="SNOAL-LIKE DOMAIN-CONTAINING PROTEIN"/>
    <property type="match status" value="1"/>
</dbReference>
<dbReference type="PANTHER" id="PTHR39401:SF1">
    <property type="entry name" value="SNOAL-LIKE DOMAIN-CONTAINING PROTEIN"/>
    <property type="match status" value="1"/>
</dbReference>
<organism evidence="1 2">
    <name type="scientific">Byssothecium circinans</name>
    <dbReference type="NCBI Taxonomy" id="147558"/>
    <lineage>
        <taxon>Eukaryota</taxon>
        <taxon>Fungi</taxon>
        <taxon>Dikarya</taxon>
        <taxon>Ascomycota</taxon>
        <taxon>Pezizomycotina</taxon>
        <taxon>Dothideomycetes</taxon>
        <taxon>Pleosporomycetidae</taxon>
        <taxon>Pleosporales</taxon>
        <taxon>Massarineae</taxon>
        <taxon>Massarinaceae</taxon>
        <taxon>Byssothecium</taxon>
    </lineage>
</organism>
<sequence length="141" mass="16018">MASYTSEYPSSVTFDPAYQKFFENFYAVSDTPDAHEKYVDSFSKDATLIMASKRAKGSEEILALRKGLWEHVNSRLHNPQKIFPYGPNSDEVMLHGTVKYQMKDGTEAQKDWAAYAHLTKADDAVKMDFYQVYLDTAAPAK</sequence>
<dbReference type="OrthoDB" id="3468019at2759"/>
<dbReference type="Proteomes" id="UP000800035">
    <property type="component" value="Unassembled WGS sequence"/>
</dbReference>
<dbReference type="AlphaFoldDB" id="A0A6A5U060"/>
<accession>A0A6A5U060</accession>
<gene>
    <name evidence="1" type="ORF">CC80DRAFT_490887</name>
</gene>
<reference evidence="1" key="1">
    <citation type="journal article" date="2020" name="Stud. Mycol.">
        <title>101 Dothideomycetes genomes: a test case for predicting lifestyles and emergence of pathogens.</title>
        <authorList>
            <person name="Haridas S."/>
            <person name="Albert R."/>
            <person name="Binder M."/>
            <person name="Bloem J."/>
            <person name="Labutti K."/>
            <person name="Salamov A."/>
            <person name="Andreopoulos B."/>
            <person name="Baker S."/>
            <person name="Barry K."/>
            <person name="Bills G."/>
            <person name="Bluhm B."/>
            <person name="Cannon C."/>
            <person name="Castanera R."/>
            <person name="Culley D."/>
            <person name="Daum C."/>
            <person name="Ezra D."/>
            <person name="Gonzalez J."/>
            <person name="Henrissat B."/>
            <person name="Kuo A."/>
            <person name="Liang C."/>
            <person name="Lipzen A."/>
            <person name="Lutzoni F."/>
            <person name="Magnuson J."/>
            <person name="Mondo S."/>
            <person name="Nolan M."/>
            <person name="Ohm R."/>
            <person name="Pangilinan J."/>
            <person name="Park H.-J."/>
            <person name="Ramirez L."/>
            <person name="Alfaro M."/>
            <person name="Sun H."/>
            <person name="Tritt A."/>
            <person name="Yoshinaga Y."/>
            <person name="Zwiers L.-H."/>
            <person name="Turgeon B."/>
            <person name="Goodwin S."/>
            <person name="Spatafora J."/>
            <person name="Crous P."/>
            <person name="Grigoriev I."/>
        </authorList>
    </citation>
    <scope>NUCLEOTIDE SEQUENCE</scope>
    <source>
        <strain evidence="1">CBS 675.92</strain>
    </source>
</reference>
<evidence type="ECO:0000313" key="2">
    <source>
        <dbReference type="Proteomes" id="UP000800035"/>
    </source>
</evidence>
<keyword evidence="2" id="KW-1185">Reference proteome</keyword>
<proteinExistence type="predicted"/>
<dbReference type="InterPro" id="IPR032710">
    <property type="entry name" value="NTF2-like_dom_sf"/>
</dbReference>
<protein>
    <recommendedName>
        <fullName evidence="3">SnoaL-like domain-containing protein</fullName>
    </recommendedName>
</protein>
<dbReference type="EMBL" id="ML976987">
    <property type="protein sequence ID" value="KAF1958281.1"/>
    <property type="molecule type" value="Genomic_DNA"/>
</dbReference>